<evidence type="ECO:0000313" key="3">
    <source>
        <dbReference type="Proteomes" id="UP001500752"/>
    </source>
</evidence>
<dbReference type="InterPro" id="IPR005158">
    <property type="entry name" value="BTAD"/>
</dbReference>
<dbReference type="RefSeq" id="WP_345151592.1">
    <property type="nucleotide sequence ID" value="NZ_BAABEO010000019.1"/>
</dbReference>
<evidence type="ECO:0000259" key="1">
    <source>
        <dbReference type="SMART" id="SM01043"/>
    </source>
</evidence>
<dbReference type="EMBL" id="BAABEO010000019">
    <property type="protein sequence ID" value="GAA3688889.1"/>
    <property type="molecule type" value="Genomic_DNA"/>
</dbReference>
<dbReference type="Pfam" id="PF03704">
    <property type="entry name" value="BTAD"/>
    <property type="match status" value="1"/>
</dbReference>
<dbReference type="InterPro" id="IPR011990">
    <property type="entry name" value="TPR-like_helical_dom_sf"/>
</dbReference>
<reference evidence="3" key="1">
    <citation type="journal article" date="2019" name="Int. J. Syst. Evol. Microbiol.">
        <title>The Global Catalogue of Microorganisms (GCM) 10K type strain sequencing project: providing services to taxonomists for standard genome sequencing and annotation.</title>
        <authorList>
            <consortium name="The Broad Institute Genomics Platform"/>
            <consortium name="The Broad Institute Genome Sequencing Center for Infectious Disease"/>
            <person name="Wu L."/>
            <person name="Ma J."/>
        </authorList>
    </citation>
    <scope>NUCLEOTIDE SEQUENCE [LARGE SCALE GENOMIC DNA]</scope>
    <source>
        <strain evidence="3">JCM 30742</strain>
    </source>
</reference>
<dbReference type="Proteomes" id="UP001500752">
    <property type="component" value="Unassembled WGS sequence"/>
</dbReference>
<dbReference type="SUPFAM" id="SSF48452">
    <property type="entry name" value="TPR-like"/>
    <property type="match status" value="1"/>
</dbReference>
<accession>A0ABP7CHN9</accession>
<feature type="domain" description="Bacterial transcriptional activator" evidence="1">
    <location>
        <begin position="110"/>
        <end position="253"/>
    </location>
</feature>
<dbReference type="Gene3D" id="1.25.40.10">
    <property type="entry name" value="Tetratricopeptide repeat domain"/>
    <property type="match status" value="1"/>
</dbReference>
<gene>
    <name evidence="2" type="ORF">GCM10023081_27810</name>
</gene>
<keyword evidence="3" id="KW-1185">Reference proteome</keyword>
<dbReference type="InterPro" id="IPR051677">
    <property type="entry name" value="AfsR-DnrI-RedD_regulator"/>
</dbReference>
<sequence>MPKIYLLGQLRVEADDGGGPGTAPGRALQLLACLALRPGTEVPRQHLAELLWPDSAEPQALTNLRRELHTLRGLLGGGTAEDGWTGLHGNAGLHGGRATLCWTEAPGQSVDVALFRTEHDAAFREPAAAPEAFLAHADAALEAYQGDLLPGDATDWVEREREMLRSECVQLCDRSVAACRSASRPARAAELARRRIRLEPFEESGYRALMVLQAEAGDRGAALATFHRCARTLRHGLGVGPDPATLALRESIALHGAGEDPARGGHPNAGRTVPP</sequence>
<dbReference type="SMART" id="SM01043">
    <property type="entry name" value="BTAD"/>
    <property type="match status" value="1"/>
</dbReference>
<comment type="caution">
    <text evidence="2">The sequence shown here is derived from an EMBL/GenBank/DDBJ whole genome shotgun (WGS) entry which is preliminary data.</text>
</comment>
<evidence type="ECO:0000313" key="2">
    <source>
        <dbReference type="EMBL" id="GAA3688889.1"/>
    </source>
</evidence>
<proteinExistence type="predicted"/>
<organism evidence="2 3">
    <name type="scientific">Arthrobacter ginkgonis</name>
    <dbReference type="NCBI Taxonomy" id="1630594"/>
    <lineage>
        <taxon>Bacteria</taxon>
        <taxon>Bacillati</taxon>
        <taxon>Actinomycetota</taxon>
        <taxon>Actinomycetes</taxon>
        <taxon>Micrococcales</taxon>
        <taxon>Micrococcaceae</taxon>
        <taxon>Arthrobacter</taxon>
    </lineage>
</organism>
<protein>
    <recommendedName>
        <fullName evidence="1">Bacterial transcriptional activator domain-containing protein</fullName>
    </recommendedName>
</protein>
<dbReference type="InterPro" id="IPR036388">
    <property type="entry name" value="WH-like_DNA-bd_sf"/>
</dbReference>
<dbReference type="SUPFAM" id="SSF46894">
    <property type="entry name" value="C-terminal effector domain of the bipartite response regulators"/>
    <property type="match status" value="1"/>
</dbReference>
<name>A0ABP7CHN9_9MICC</name>
<dbReference type="InterPro" id="IPR016032">
    <property type="entry name" value="Sig_transdc_resp-reg_C-effctor"/>
</dbReference>
<dbReference type="PANTHER" id="PTHR35807">
    <property type="entry name" value="TRANSCRIPTIONAL REGULATOR REDD-RELATED"/>
    <property type="match status" value="1"/>
</dbReference>
<dbReference type="Gene3D" id="1.10.10.10">
    <property type="entry name" value="Winged helix-like DNA-binding domain superfamily/Winged helix DNA-binding domain"/>
    <property type="match status" value="1"/>
</dbReference>